<gene>
    <name evidence="1" type="ORF">E9232_001118</name>
</gene>
<evidence type="ECO:0000313" key="1">
    <source>
        <dbReference type="EMBL" id="MDR6288611.1"/>
    </source>
</evidence>
<dbReference type="RefSeq" id="WP_374710595.1">
    <property type="nucleotide sequence ID" value="NZ_JAVDPW010000002.1"/>
</dbReference>
<sequence>MQILKIDDTAALTSLSQRHIHRLSKDGKFPKPIRLSPARIGWRQADVVAWLETRGEA</sequence>
<protein>
    <submittedName>
        <fullName evidence="1">Prophage regulatory protein</fullName>
    </submittedName>
</protein>
<dbReference type="Pfam" id="PF05930">
    <property type="entry name" value="Phage_AlpA"/>
    <property type="match status" value="1"/>
</dbReference>
<dbReference type="EMBL" id="JAVDPW010000002">
    <property type="protein sequence ID" value="MDR6288611.1"/>
    <property type="molecule type" value="Genomic_DNA"/>
</dbReference>
<evidence type="ECO:0000313" key="2">
    <source>
        <dbReference type="Proteomes" id="UP001262410"/>
    </source>
</evidence>
<proteinExistence type="predicted"/>
<dbReference type="InterPro" id="IPR010260">
    <property type="entry name" value="AlpA"/>
</dbReference>
<organism evidence="1 2">
    <name type="scientific">Inquilinus ginsengisoli</name>
    <dbReference type="NCBI Taxonomy" id="363840"/>
    <lineage>
        <taxon>Bacteria</taxon>
        <taxon>Pseudomonadati</taxon>
        <taxon>Pseudomonadota</taxon>
        <taxon>Alphaproteobacteria</taxon>
        <taxon>Rhodospirillales</taxon>
        <taxon>Rhodospirillaceae</taxon>
        <taxon>Inquilinus</taxon>
    </lineage>
</organism>
<accession>A0ABU1JJ33</accession>
<comment type="caution">
    <text evidence="1">The sequence shown here is derived from an EMBL/GenBank/DDBJ whole genome shotgun (WGS) entry which is preliminary data.</text>
</comment>
<dbReference type="Gene3D" id="1.10.238.160">
    <property type="match status" value="1"/>
</dbReference>
<reference evidence="1 2" key="1">
    <citation type="submission" date="2023-07" db="EMBL/GenBank/DDBJ databases">
        <title>Sorghum-associated microbial communities from plants grown in Nebraska, USA.</title>
        <authorList>
            <person name="Schachtman D."/>
        </authorList>
    </citation>
    <scope>NUCLEOTIDE SEQUENCE [LARGE SCALE GENOMIC DNA]</scope>
    <source>
        <strain evidence="1 2">584</strain>
    </source>
</reference>
<dbReference type="Proteomes" id="UP001262410">
    <property type="component" value="Unassembled WGS sequence"/>
</dbReference>
<keyword evidence="2" id="KW-1185">Reference proteome</keyword>
<name>A0ABU1JJ33_9PROT</name>